<dbReference type="Proteomes" id="UP001327027">
    <property type="component" value="Unassembled WGS sequence"/>
</dbReference>
<reference evidence="2 3" key="1">
    <citation type="journal article" date="2013" name="Int. J. Syst. Evol. Microbiol.">
        <title>Aquimarina gracilis sp. nov., isolated from the gut microflora of a mussel, Mytilus coruscus, and emended description of Aquimarina spongiae.</title>
        <authorList>
            <person name="Park S.C."/>
            <person name="Choe H.N."/>
            <person name="Baik K.S."/>
            <person name="Seong C.N."/>
        </authorList>
    </citation>
    <scope>NUCLEOTIDE SEQUENCE [LARGE SCALE GENOMIC DNA]</scope>
    <source>
        <strain evidence="2 3">PSC32</strain>
    </source>
</reference>
<keyword evidence="1" id="KW-0472">Membrane</keyword>
<evidence type="ECO:0000256" key="1">
    <source>
        <dbReference type="SAM" id="Phobius"/>
    </source>
</evidence>
<protein>
    <submittedName>
        <fullName evidence="2">Uncharacterized protein</fullName>
    </submittedName>
</protein>
<comment type="caution">
    <text evidence="2">The sequence shown here is derived from an EMBL/GenBank/DDBJ whole genome shotgun (WGS) entry which is preliminary data.</text>
</comment>
<feature type="transmembrane region" description="Helical" evidence="1">
    <location>
        <begin position="50"/>
        <end position="70"/>
    </location>
</feature>
<dbReference type="RefSeq" id="WP_344821338.1">
    <property type="nucleotide sequence ID" value="NZ_BAABAW010000024.1"/>
</dbReference>
<keyword evidence="1" id="KW-0812">Transmembrane</keyword>
<gene>
    <name evidence="2" type="ORF">U6A24_12445</name>
</gene>
<sequence length="135" mass="15652">MKTTMNFTKKIKNKILDIRTLFSAILYSTLLILITLSNDSDSIEYLYLEVYNITLLYIIINMLLFSKDILWPKTEHIFSKEFIEVLLITVVSTILIISLFSLKNTSNTETLSKTLIKIIAVLVIIISVFVMRKNR</sequence>
<feature type="transmembrane region" description="Helical" evidence="1">
    <location>
        <begin position="82"/>
        <end position="102"/>
    </location>
</feature>
<evidence type="ECO:0000313" key="3">
    <source>
        <dbReference type="Proteomes" id="UP001327027"/>
    </source>
</evidence>
<feature type="transmembrane region" description="Helical" evidence="1">
    <location>
        <begin position="114"/>
        <end position="131"/>
    </location>
</feature>
<organism evidence="2 3">
    <name type="scientific">Aquimarina gracilis</name>
    <dbReference type="NCBI Taxonomy" id="874422"/>
    <lineage>
        <taxon>Bacteria</taxon>
        <taxon>Pseudomonadati</taxon>
        <taxon>Bacteroidota</taxon>
        <taxon>Flavobacteriia</taxon>
        <taxon>Flavobacteriales</taxon>
        <taxon>Flavobacteriaceae</taxon>
        <taxon>Aquimarina</taxon>
    </lineage>
</organism>
<accession>A0ABU5ZWN0</accession>
<proteinExistence type="predicted"/>
<evidence type="ECO:0000313" key="2">
    <source>
        <dbReference type="EMBL" id="MEB3346279.1"/>
    </source>
</evidence>
<keyword evidence="3" id="KW-1185">Reference proteome</keyword>
<dbReference type="EMBL" id="JAYKLX010000005">
    <property type="protein sequence ID" value="MEB3346279.1"/>
    <property type="molecule type" value="Genomic_DNA"/>
</dbReference>
<keyword evidence="1" id="KW-1133">Transmembrane helix</keyword>
<feature type="transmembrane region" description="Helical" evidence="1">
    <location>
        <begin position="21"/>
        <end position="38"/>
    </location>
</feature>
<name>A0ABU5ZWN0_9FLAO</name>